<protein>
    <submittedName>
        <fullName evidence="4">O-methyltransferase</fullName>
    </submittedName>
</protein>
<dbReference type="PROSITE" id="PS51682">
    <property type="entry name" value="SAM_OMT_I"/>
    <property type="match status" value="1"/>
</dbReference>
<dbReference type="PANTHER" id="PTHR43167">
    <property type="entry name" value="PUTATIVE (AFU_ORTHOLOGUE AFUA_6G01830)-RELATED"/>
    <property type="match status" value="1"/>
</dbReference>
<dbReference type="InterPro" id="IPR002935">
    <property type="entry name" value="SAM_O-MeTrfase"/>
</dbReference>
<dbReference type="CDD" id="cd02440">
    <property type="entry name" value="AdoMet_MTases"/>
    <property type="match status" value="1"/>
</dbReference>
<dbReference type="EMBL" id="CP104067">
    <property type="protein sequence ID" value="WAH39875.1"/>
    <property type="molecule type" value="Genomic_DNA"/>
</dbReference>
<dbReference type="PANTHER" id="PTHR43167:SF1">
    <property type="entry name" value="PUTATIVE (AFU_ORTHOLOGUE AFUA_6G01830)-RELATED"/>
    <property type="match status" value="1"/>
</dbReference>
<reference evidence="4" key="1">
    <citation type="submission" date="2022-08" db="EMBL/GenBank/DDBJ databases">
        <title>Alicyclobacillus fastidiosus DSM 17978, complete genome.</title>
        <authorList>
            <person name="Wang Q."/>
            <person name="Cai R."/>
            <person name="Wang Z."/>
        </authorList>
    </citation>
    <scope>NUCLEOTIDE SEQUENCE</scope>
    <source>
        <strain evidence="4">DSM 17978</strain>
    </source>
</reference>
<evidence type="ECO:0000313" key="4">
    <source>
        <dbReference type="EMBL" id="WAH39875.1"/>
    </source>
</evidence>
<keyword evidence="3" id="KW-0949">S-adenosyl-L-methionine</keyword>
<proteinExistence type="predicted"/>
<dbReference type="RefSeq" id="WP_268003773.1">
    <property type="nucleotide sequence ID" value="NZ_CP104067.1"/>
</dbReference>
<evidence type="ECO:0000256" key="1">
    <source>
        <dbReference type="ARBA" id="ARBA00022603"/>
    </source>
</evidence>
<dbReference type="Pfam" id="PF01596">
    <property type="entry name" value="Methyltransf_3"/>
    <property type="match status" value="1"/>
</dbReference>
<keyword evidence="1" id="KW-0489">Methyltransferase</keyword>
<evidence type="ECO:0000256" key="3">
    <source>
        <dbReference type="ARBA" id="ARBA00022691"/>
    </source>
</evidence>
<accession>A0ABY6ZCN1</accession>
<evidence type="ECO:0000313" key="5">
    <source>
        <dbReference type="Proteomes" id="UP001164761"/>
    </source>
</evidence>
<dbReference type="Gene3D" id="3.40.50.150">
    <property type="entry name" value="Vaccinia Virus protein VP39"/>
    <property type="match status" value="1"/>
</dbReference>
<dbReference type="SUPFAM" id="SSF53335">
    <property type="entry name" value="S-adenosyl-L-methionine-dependent methyltransferases"/>
    <property type="match status" value="1"/>
</dbReference>
<gene>
    <name evidence="4" type="ORF">NZD89_15865</name>
</gene>
<name>A0ABY6ZCN1_9BACL</name>
<keyword evidence="2" id="KW-0808">Transferase</keyword>
<dbReference type="InterPro" id="IPR029063">
    <property type="entry name" value="SAM-dependent_MTases_sf"/>
</dbReference>
<evidence type="ECO:0000256" key="2">
    <source>
        <dbReference type="ARBA" id="ARBA00022679"/>
    </source>
</evidence>
<dbReference type="Proteomes" id="UP001164761">
    <property type="component" value="Chromosome"/>
</dbReference>
<organism evidence="4 5">
    <name type="scientific">Alicyclobacillus fastidiosus</name>
    <dbReference type="NCBI Taxonomy" id="392011"/>
    <lineage>
        <taxon>Bacteria</taxon>
        <taxon>Bacillati</taxon>
        <taxon>Bacillota</taxon>
        <taxon>Bacilli</taxon>
        <taxon>Bacillales</taxon>
        <taxon>Alicyclobacillaceae</taxon>
        <taxon>Alicyclobacillus</taxon>
    </lineage>
</organism>
<keyword evidence="5" id="KW-1185">Reference proteome</keyword>
<sequence length="190" mass="20819">MEQRIVDAIRELEQLDEQTNAPEPLYRISADNGQFLNLLVRVSGAKRVLEIGSSSGYSGLYLGEAARANGGTVTTCELSEYKIQLAKSVYEKAGLSNTISIVEGDALETLKTLQGPWDFVFIDAWKEDYPAYLHLVWPHVKQGGVVVADDIISAGDSPGIKRYLEDVRAKADARTVTVPVDDGVEFTTKL</sequence>